<keyword evidence="2" id="KW-1185">Reference proteome</keyword>
<reference evidence="1" key="3">
    <citation type="submission" date="2023-05" db="EMBL/GenBank/DDBJ databases">
        <authorList>
            <person name="Smith C.H."/>
        </authorList>
    </citation>
    <scope>NUCLEOTIDE SEQUENCE</scope>
    <source>
        <strain evidence="1">CHS0354</strain>
        <tissue evidence="1">Mantle</tissue>
    </source>
</reference>
<dbReference type="EMBL" id="JAEAOA010000956">
    <property type="protein sequence ID" value="KAK3583230.1"/>
    <property type="molecule type" value="Genomic_DNA"/>
</dbReference>
<comment type="caution">
    <text evidence="1">The sequence shown here is derived from an EMBL/GenBank/DDBJ whole genome shotgun (WGS) entry which is preliminary data.</text>
</comment>
<sequence>IYPKTSQREEDTFSVISHSNLLLSDYHCIHRYKFAPSPRVGSKFENRCEIENTVTNNIPRYEEYLELCIFRATLLTYTSGLTGYQNTLIIILKVQEYKGRSTEAGSLVFKMTVKNKTHSHDQDYREKET</sequence>
<evidence type="ECO:0000313" key="1">
    <source>
        <dbReference type="EMBL" id="KAK3583230.1"/>
    </source>
</evidence>
<proteinExistence type="predicted"/>
<organism evidence="1 2">
    <name type="scientific">Potamilus streckersoni</name>
    <dbReference type="NCBI Taxonomy" id="2493646"/>
    <lineage>
        <taxon>Eukaryota</taxon>
        <taxon>Metazoa</taxon>
        <taxon>Spiralia</taxon>
        <taxon>Lophotrochozoa</taxon>
        <taxon>Mollusca</taxon>
        <taxon>Bivalvia</taxon>
        <taxon>Autobranchia</taxon>
        <taxon>Heteroconchia</taxon>
        <taxon>Palaeoheterodonta</taxon>
        <taxon>Unionida</taxon>
        <taxon>Unionoidea</taxon>
        <taxon>Unionidae</taxon>
        <taxon>Ambleminae</taxon>
        <taxon>Lampsilini</taxon>
        <taxon>Potamilus</taxon>
    </lineage>
</organism>
<accession>A0AAE0VNH9</accession>
<reference evidence="1" key="1">
    <citation type="journal article" date="2021" name="Genome Biol. Evol.">
        <title>A High-Quality Reference Genome for a Parasitic Bivalve with Doubly Uniparental Inheritance (Bivalvia: Unionida).</title>
        <authorList>
            <person name="Smith C.H."/>
        </authorList>
    </citation>
    <scope>NUCLEOTIDE SEQUENCE</scope>
    <source>
        <strain evidence="1">CHS0354</strain>
    </source>
</reference>
<name>A0AAE0VNH9_9BIVA</name>
<feature type="non-terminal residue" evidence="1">
    <location>
        <position position="1"/>
    </location>
</feature>
<protein>
    <submittedName>
        <fullName evidence="1">Uncharacterized protein</fullName>
    </submittedName>
</protein>
<dbReference type="Proteomes" id="UP001195483">
    <property type="component" value="Unassembled WGS sequence"/>
</dbReference>
<dbReference type="AlphaFoldDB" id="A0AAE0VNH9"/>
<reference evidence="1" key="2">
    <citation type="journal article" date="2021" name="Genome Biol. Evol.">
        <title>Developing a high-quality reference genome for a parasitic bivalve with doubly uniparental inheritance (Bivalvia: Unionida).</title>
        <authorList>
            <person name="Smith C.H."/>
        </authorList>
    </citation>
    <scope>NUCLEOTIDE SEQUENCE</scope>
    <source>
        <strain evidence="1">CHS0354</strain>
        <tissue evidence="1">Mantle</tissue>
    </source>
</reference>
<evidence type="ECO:0000313" key="2">
    <source>
        <dbReference type="Proteomes" id="UP001195483"/>
    </source>
</evidence>
<gene>
    <name evidence="1" type="ORF">CHS0354_015409</name>
</gene>